<comment type="caution">
    <text evidence="2">The sequence shown here is derived from an EMBL/GenBank/DDBJ whole genome shotgun (WGS) entry which is preliminary data.</text>
</comment>
<accession>A0A8T0WCM1</accession>
<protein>
    <submittedName>
        <fullName evidence="2">Uncharacterized protein</fullName>
    </submittedName>
</protein>
<gene>
    <name evidence="2" type="ORF">PVAP13_2KG131200</name>
</gene>
<feature type="region of interest" description="Disordered" evidence="1">
    <location>
        <begin position="69"/>
        <end position="176"/>
    </location>
</feature>
<feature type="compositionally biased region" description="Low complexity" evidence="1">
    <location>
        <begin position="71"/>
        <end position="83"/>
    </location>
</feature>
<feature type="compositionally biased region" description="Low complexity" evidence="1">
    <location>
        <begin position="109"/>
        <end position="135"/>
    </location>
</feature>
<dbReference type="AlphaFoldDB" id="A0A8T0WCM1"/>
<evidence type="ECO:0000313" key="2">
    <source>
        <dbReference type="EMBL" id="KAG2640939.1"/>
    </source>
</evidence>
<organism evidence="2 3">
    <name type="scientific">Panicum virgatum</name>
    <name type="common">Blackwell switchgrass</name>
    <dbReference type="NCBI Taxonomy" id="38727"/>
    <lineage>
        <taxon>Eukaryota</taxon>
        <taxon>Viridiplantae</taxon>
        <taxon>Streptophyta</taxon>
        <taxon>Embryophyta</taxon>
        <taxon>Tracheophyta</taxon>
        <taxon>Spermatophyta</taxon>
        <taxon>Magnoliopsida</taxon>
        <taxon>Liliopsida</taxon>
        <taxon>Poales</taxon>
        <taxon>Poaceae</taxon>
        <taxon>PACMAD clade</taxon>
        <taxon>Panicoideae</taxon>
        <taxon>Panicodae</taxon>
        <taxon>Paniceae</taxon>
        <taxon>Panicinae</taxon>
        <taxon>Panicum</taxon>
        <taxon>Panicum sect. Hiantes</taxon>
    </lineage>
</organism>
<proteinExistence type="predicted"/>
<keyword evidence="3" id="KW-1185">Reference proteome</keyword>
<reference evidence="2" key="1">
    <citation type="submission" date="2020-05" db="EMBL/GenBank/DDBJ databases">
        <title>WGS assembly of Panicum virgatum.</title>
        <authorList>
            <person name="Lovell J.T."/>
            <person name="Jenkins J."/>
            <person name="Shu S."/>
            <person name="Juenger T.E."/>
            <person name="Schmutz J."/>
        </authorList>
    </citation>
    <scope>NUCLEOTIDE SEQUENCE</scope>
    <source>
        <strain evidence="2">AP13</strain>
    </source>
</reference>
<feature type="compositionally biased region" description="Low complexity" evidence="1">
    <location>
        <begin position="147"/>
        <end position="159"/>
    </location>
</feature>
<evidence type="ECO:0000256" key="1">
    <source>
        <dbReference type="SAM" id="MobiDB-lite"/>
    </source>
</evidence>
<dbReference type="EMBL" id="CM029039">
    <property type="protein sequence ID" value="KAG2640939.1"/>
    <property type="molecule type" value="Genomic_DNA"/>
</dbReference>
<name>A0A8T0WCM1_PANVG</name>
<evidence type="ECO:0000313" key="3">
    <source>
        <dbReference type="Proteomes" id="UP000823388"/>
    </source>
</evidence>
<sequence length="192" mass="20743">MHHAWNEKKRVILSCLWKDLNPYPIMSELLCYPASRHRQTSYSYHYYSPRRRSSPSPWSNDDGRSHGFLCSSSLSSSSSSPLPSQAPTQGPMPLQMPAMEKELTRRRAAPAGAAETATGATATATTAKAAATTTGGTLGGRRPPPTLGSSLPGRRLPAQGRRRGRGSRRPPASCSLQSPCWMAGSDLVYSEV</sequence>
<dbReference type="Proteomes" id="UP000823388">
    <property type="component" value="Chromosome 2K"/>
</dbReference>